<evidence type="ECO:0000313" key="2">
    <source>
        <dbReference type="Proteomes" id="UP000321776"/>
    </source>
</evidence>
<evidence type="ECO:0000313" key="1">
    <source>
        <dbReference type="EMBL" id="TXC85560.1"/>
    </source>
</evidence>
<reference evidence="1 2" key="1">
    <citation type="journal article" date="2018" name="Int. J. Syst. Evol. Microbiol.">
        <title>Paraburkholderia azotifigens sp. nov., a nitrogen-fixing bacterium isolated from paddy soil.</title>
        <authorList>
            <person name="Choi G.M."/>
            <person name="Im W.T."/>
        </authorList>
    </citation>
    <scope>NUCLEOTIDE SEQUENCE [LARGE SCALE GENOMIC DNA]</scope>
    <source>
        <strain evidence="1 2">NF 2-5-3</strain>
    </source>
</reference>
<dbReference type="EMBL" id="VOQS01000002">
    <property type="protein sequence ID" value="TXC85560.1"/>
    <property type="molecule type" value="Genomic_DNA"/>
</dbReference>
<name>A0A5C6VKF7_9BURK</name>
<accession>A0A5C6VKF7</accession>
<protein>
    <submittedName>
        <fullName evidence="1">Uncharacterized protein</fullName>
    </submittedName>
</protein>
<sequence length="67" mass="7905">MPRAQFEKDLNHLERVIPLLVRGNALGLPYWRRRITSLSMHQDLIPDGIKRVARLLRSFDEIEHKST</sequence>
<organism evidence="1 2">
    <name type="scientific">Paraburkholderia azotifigens</name>
    <dbReference type="NCBI Taxonomy" id="2057004"/>
    <lineage>
        <taxon>Bacteria</taxon>
        <taxon>Pseudomonadati</taxon>
        <taxon>Pseudomonadota</taxon>
        <taxon>Betaproteobacteria</taxon>
        <taxon>Burkholderiales</taxon>
        <taxon>Burkholderiaceae</taxon>
        <taxon>Paraburkholderia</taxon>
    </lineage>
</organism>
<dbReference type="Proteomes" id="UP000321776">
    <property type="component" value="Unassembled WGS sequence"/>
</dbReference>
<proteinExistence type="predicted"/>
<dbReference type="AlphaFoldDB" id="A0A5C6VKF7"/>
<gene>
    <name evidence="1" type="ORF">FRZ40_16865</name>
</gene>
<comment type="caution">
    <text evidence="1">The sequence shown here is derived from an EMBL/GenBank/DDBJ whole genome shotgun (WGS) entry which is preliminary data.</text>
</comment>